<dbReference type="PROSITE" id="PS00154">
    <property type="entry name" value="ATPASE_E1_E2"/>
    <property type="match status" value="1"/>
</dbReference>
<dbReference type="SUPFAM" id="SSF56784">
    <property type="entry name" value="HAD-like"/>
    <property type="match status" value="1"/>
</dbReference>
<dbReference type="InterPro" id="IPR008250">
    <property type="entry name" value="ATPase_P-typ_transduc_dom_A_sf"/>
</dbReference>
<dbReference type="InterPro" id="IPR044492">
    <property type="entry name" value="P_typ_ATPase_HD_dom"/>
</dbReference>
<dbReference type="InterPro" id="IPR023214">
    <property type="entry name" value="HAD_sf"/>
</dbReference>
<keyword evidence="11" id="KW-0547">Nucleotide-binding</keyword>
<dbReference type="NCBIfam" id="TIGR01512">
    <property type="entry name" value="ATPase-IB2_Cd"/>
    <property type="match status" value="1"/>
</dbReference>
<comment type="catalytic activity">
    <reaction evidence="10">
        <text>Cd(2+)(in) + ATP + H2O = Cd(2+)(out) + ADP + phosphate + H(+)</text>
        <dbReference type="Rhea" id="RHEA:12132"/>
        <dbReference type="ChEBI" id="CHEBI:15377"/>
        <dbReference type="ChEBI" id="CHEBI:15378"/>
        <dbReference type="ChEBI" id="CHEBI:30616"/>
        <dbReference type="ChEBI" id="CHEBI:43474"/>
        <dbReference type="ChEBI" id="CHEBI:48775"/>
        <dbReference type="ChEBI" id="CHEBI:456216"/>
        <dbReference type="EC" id="7.2.2.21"/>
    </reaction>
</comment>
<keyword evidence="6" id="KW-1278">Translocase</keyword>
<keyword evidence="3" id="KW-0104">Cadmium</keyword>
<reference evidence="13 14" key="1">
    <citation type="submission" date="2021-10" db="EMBL/GenBank/DDBJ databases">
        <title>Anaerobic single-cell dispensing facilitates the cultivation of human gut bacteria.</title>
        <authorList>
            <person name="Afrizal A."/>
        </authorList>
    </citation>
    <scope>NUCLEOTIDE SEQUENCE [LARGE SCALE GENOMIC DNA]</scope>
    <source>
        <strain evidence="13 14">CLA-AA-H246</strain>
    </source>
</reference>
<dbReference type="EMBL" id="JAJEQE010000062">
    <property type="protein sequence ID" value="MCC2150210.1"/>
    <property type="molecule type" value="Genomic_DNA"/>
</dbReference>
<evidence type="ECO:0000256" key="9">
    <source>
        <dbReference type="ARBA" id="ARBA00039103"/>
    </source>
</evidence>
<keyword evidence="7 11" id="KW-1133">Transmembrane helix</keyword>
<evidence type="ECO:0000256" key="4">
    <source>
        <dbReference type="ARBA" id="ARBA00022692"/>
    </source>
</evidence>
<dbReference type="InterPro" id="IPR027256">
    <property type="entry name" value="P-typ_ATPase_IB"/>
</dbReference>
<dbReference type="InterPro" id="IPR023298">
    <property type="entry name" value="ATPase_P-typ_TM_dom_sf"/>
</dbReference>
<keyword evidence="11" id="KW-1003">Cell membrane</keyword>
<dbReference type="Pfam" id="PF00702">
    <property type="entry name" value="Hydrolase"/>
    <property type="match status" value="1"/>
</dbReference>
<evidence type="ECO:0000259" key="12">
    <source>
        <dbReference type="Pfam" id="PF00122"/>
    </source>
</evidence>
<dbReference type="PANTHER" id="PTHR48085">
    <property type="entry name" value="CADMIUM/ZINC-TRANSPORTING ATPASE HMA2-RELATED"/>
    <property type="match status" value="1"/>
</dbReference>
<protein>
    <recommendedName>
        <fullName evidence="9">Cd(2+)-exporting ATPase</fullName>
        <ecNumber evidence="9">7.2.2.21</ecNumber>
    </recommendedName>
</protein>
<keyword evidence="5 11" id="KW-0479">Metal-binding</keyword>
<keyword evidence="11" id="KW-0067">ATP-binding</keyword>
<dbReference type="InterPro" id="IPR018303">
    <property type="entry name" value="ATPase_P-typ_P_site"/>
</dbReference>
<dbReference type="EC" id="7.2.2.21" evidence="9"/>
<evidence type="ECO:0000256" key="8">
    <source>
        <dbReference type="ARBA" id="ARBA00023136"/>
    </source>
</evidence>
<comment type="similarity">
    <text evidence="2 11">Belongs to the cation transport ATPase (P-type) (TC 3.A.3) family. Type IB subfamily.</text>
</comment>
<dbReference type="Gene3D" id="3.40.50.1000">
    <property type="entry name" value="HAD superfamily/HAD-like"/>
    <property type="match status" value="1"/>
</dbReference>
<dbReference type="Gene3D" id="2.70.150.10">
    <property type="entry name" value="Calcium-transporting ATPase, cytoplasmic transduction domain A"/>
    <property type="match status" value="1"/>
</dbReference>
<evidence type="ECO:0000256" key="3">
    <source>
        <dbReference type="ARBA" id="ARBA00022539"/>
    </source>
</evidence>
<dbReference type="SUPFAM" id="SSF81665">
    <property type="entry name" value="Calcium ATPase, transmembrane domain M"/>
    <property type="match status" value="1"/>
</dbReference>
<keyword evidence="8 11" id="KW-0472">Membrane</keyword>
<organism evidence="13 14">
    <name type="scientific">Hominisplanchenecus faecis</name>
    <dbReference type="NCBI Taxonomy" id="2885351"/>
    <lineage>
        <taxon>Bacteria</taxon>
        <taxon>Bacillati</taxon>
        <taxon>Bacillota</taxon>
        <taxon>Clostridia</taxon>
        <taxon>Lachnospirales</taxon>
        <taxon>Lachnospiraceae</taxon>
        <taxon>Hominisplanchenecus</taxon>
    </lineage>
</organism>
<accession>A0ABS8EYC5</accession>
<feature type="transmembrane region" description="Helical" evidence="11">
    <location>
        <begin position="267"/>
        <end position="287"/>
    </location>
</feature>
<dbReference type="PRINTS" id="PR00119">
    <property type="entry name" value="CATATPASE"/>
</dbReference>
<feature type="transmembrane region" description="Helical" evidence="11">
    <location>
        <begin position="240"/>
        <end position="261"/>
    </location>
</feature>
<dbReference type="Gene3D" id="3.40.1110.10">
    <property type="entry name" value="Calcium-transporting ATPase, cytoplasmic domain N"/>
    <property type="match status" value="1"/>
</dbReference>
<sequence>MTEKQKKMLGRIIAAFVLFVALLIAEHTGMLENVNVWIQFVVYLVPYLIIGYDIVYKAVRNISHGQVFDENFLMMVATVGAFGVQEFSEAVAVMLFYQVGELFQSYAVGKSRQSISAMMDICPEYANIEQNGVLTQVDPDDVEVGDIIVIKPGERIPLDGVVIEGESLVDTAALTGESVPRSAKAGDEIISGCVNGSGTLKVKVTKEFDDSTVAKILELVENASSKKAKVENFITKFAKYYTPVVTIGAVVLALVPPLVLGGGFAEWIQRACIFLVISCPCALVISVPMGFFGGIGAASNVGVLVKGSNYLEAVAEMTTIVFDKTGTLTKGEFKVAQIQPQGMTETELLEIAALGEGYSTHPIANSIRESYGKTPDMKRTENANEIAGHGISITVDNKAVLIGNEKLMKKEGIAYTPCQSGGTVVYVACDGKFAGTLVISDTVKDGAKEAISAMKQVGVKKCVMLTGDRKEAAMEVAKELGIDEVHAELLPADKVAQVERLLREKPKKEKLAFVGDGINDAPVLTRADIGIAMGSMGSDAAIEAADVVLMDDDVRKIASIVRISRKTLSIVKQNIVFALGVKAIVLLLGAFGAANMWEAVFADVGVSVIAILNSMRALKEK</sequence>
<proteinExistence type="inferred from homology"/>
<dbReference type="NCBIfam" id="TIGR01494">
    <property type="entry name" value="ATPase_P-type"/>
    <property type="match status" value="1"/>
</dbReference>
<dbReference type="CDD" id="cd07548">
    <property type="entry name" value="P-type_ATPase-Cd_Zn_Co_like"/>
    <property type="match status" value="1"/>
</dbReference>
<dbReference type="Proteomes" id="UP001299235">
    <property type="component" value="Unassembled WGS sequence"/>
</dbReference>
<dbReference type="SFLD" id="SFLDS00003">
    <property type="entry name" value="Haloacid_Dehalogenase"/>
    <property type="match status" value="1"/>
</dbReference>
<dbReference type="PRINTS" id="PR00941">
    <property type="entry name" value="CDATPASE"/>
</dbReference>
<dbReference type="InterPro" id="IPR051014">
    <property type="entry name" value="Cation_Transport_ATPase_IB"/>
</dbReference>
<keyword evidence="14" id="KW-1185">Reference proteome</keyword>
<dbReference type="SUPFAM" id="SSF81653">
    <property type="entry name" value="Calcium ATPase, transduction domain A"/>
    <property type="match status" value="1"/>
</dbReference>
<dbReference type="RefSeq" id="WP_248836004.1">
    <property type="nucleotide sequence ID" value="NZ_JAJEQE010000062.1"/>
</dbReference>
<evidence type="ECO:0000313" key="13">
    <source>
        <dbReference type="EMBL" id="MCC2150210.1"/>
    </source>
</evidence>
<dbReference type="InterPro" id="IPR059000">
    <property type="entry name" value="ATPase_P-type_domA"/>
</dbReference>
<dbReference type="SFLD" id="SFLDG00002">
    <property type="entry name" value="C1.7:_P-type_atpase_like"/>
    <property type="match status" value="1"/>
</dbReference>
<keyword evidence="4 11" id="KW-0812">Transmembrane</keyword>
<evidence type="ECO:0000256" key="1">
    <source>
        <dbReference type="ARBA" id="ARBA00004141"/>
    </source>
</evidence>
<comment type="subcellular location">
    <subcellularLocation>
        <location evidence="11">Cell membrane</location>
    </subcellularLocation>
    <subcellularLocation>
        <location evidence="1">Membrane</location>
        <topology evidence="1">Multi-pass membrane protein</topology>
    </subcellularLocation>
</comment>
<evidence type="ECO:0000313" key="14">
    <source>
        <dbReference type="Proteomes" id="UP001299235"/>
    </source>
</evidence>
<evidence type="ECO:0000256" key="7">
    <source>
        <dbReference type="ARBA" id="ARBA00022989"/>
    </source>
</evidence>
<feature type="domain" description="P-type ATPase A" evidence="12">
    <location>
        <begin position="123"/>
        <end position="221"/>
    </location>
</feature>
<dbReference type="InterPro" id="IPR036412">
    <property type="entry name" value="HAD-like_sf"/>
</dbReference>
<dbReference type="InterPro" id="IPR023299">
    <property type="entry name" value="ATPase_P-typ_cyto_dom_N"/>
</dbReference>
<evidence type="ECO:0000256" key="11">
    <source>
        <dbReference type="RuleBase" id="RU362081"/>
    </source>
</evidence>
<evidence type="ECO:0000256" key="2">
    <source>
        <dbReference type="ARBA" id="ARBA00006024"/>
    </source>
</evidence>
<dbReference type="SFLD" id="SFLDF00027">
    <property type="entry name" value="p-type_atpase"/>
    <property type="match status" value="1"/>
</dbReference>
<evidence type="ECO:0000256" key="6">
    <source>
        <dbReference type="ARBA" id="ARBA00022967"/>
    </source>
</evidence>
<comment type="caution">
    <text evidence="13">The sequence shown here is derived from an EMBL/GenBank/DDBJ whole genome shotgun (WGS) entry which is preliminary data.</text>
</comment>
<evidence type="ECO:0000256" key="10">
    <source>
        <dbReference type="ARBA" id="ARBA00049338"/>
    </source>
</evidence>
<gene>
    <name evidence="13" type="primary">cadA</name>
    <name evidence="13" type="ORF">LKD42_13345</name>
</gene>
<feature type="transmembrane region" description="Helical" evidence="11">
    <location>
        <begin position="36"/>
        <end position="55"/>
    </location>
</feature>
<dbReference type="InterPro" id="IPR001757">
    <property type="entry name" value="P_typ_ATPase"/>
</dbReference>
<dbReference type="NCBIfam" id="TIGR01525">
    <property type="entry name" value="ATPase-IB_hvy"/>
    <property type="match status" value="1"/>
</dbReference>
<evidence type="ECO:0000256" key="5">
    <source>
        <dbReference type="ARBA" id="ARBA00022723"/>
    </source>
</evidence>
<dbReference type="PANTHER" id="PTHR48085:SF5">
    <property type="entry name" value="CADMIUM_ZINC-TRANSPORTING ATPASE HMA4-RELATED"/>
    <property type="match status" value="1"/>
</dbReference>
<feature type="transmembrane region" description="Helical" evidence="11">
    <location>
        <begin position="12"/>
        <end position="30"/>
    </location>
</feature>
<name>A0ABS8EYC5_9FIRM</name>
<dbReference type="Pfam" id="PF00122">
    <property type="entry name" value="E1-E2_ATPase"/>
    <property type="match status" value="1"/>
</dbReference>
<feature type="transmembrane region" description="Helical" evidence="11">
    <location>
        <begin position="575"/>
        <end position="594"/>
    </location>
</feature>